<feature type="compositionally biased region" description="Basic and acidic residues" evidence="1">
    <location>
        <begin position="1"/>
        <end position="18"/>
    </location>
</feature>
<organism evidence="3 4">
    <name type="scientific">Eiseniibacteriota bacterium</name>
    <dbReference type="NCBI Taxonomy" id="2212470"/>
    <lineage>
        <taxon>Bacteria</taxon>
        <taxon>Candidatus Eiseniibacteriota</taxon>
    </lineage>
</organism>
<accession>A0A956RN00</accession>
<evidence type="ECO:0000256" key="1">
    <source>
        <dbReference type="SAM" id="MobiDB-lite"/>
    </source>
</evidence>
<reference evidence="3" key="1">
    <citation type="submission" date="2020-04" db="EMBL/GenBank/DDBJ databases">
        <authorList>
            <person name="Zhang T."/>
        </authorList>
    </citation>
    <scope>NUCLEOTIDE SEQUENCE</scope>
    <source>
        <strain evidence="3">HKST-UBA01</strain>
    </source>
</reference>
<feature type="domain" description="DUF4412" evidence="2">
    <location>
        <begin position="123"/>
        <end position="292"/>
    </location>
</feature>
<dbReference type="InterPro" id="IPR025524">
    <property type="entry name" value="DUF4412"/>
</dbReference>
<evidence type="ECO:0000259" key="2">
    <source>
        <dbReference type="Pfam" id="PF14371"/>
    </source>
</evidence>
<dbReference type="Pfam" id="PF14371">
    <property type="entry name" value="DUF4412"/>
    <property type="match status" value="1"/>
</dbReference>
<protein>
    <submittedName>
        <fullName evidence="3">DUF4412 domain-containing protein</fullName>
    </submittedName>
</protein>
<sequence length="300" mass="32570">MISTEPRRVNRSGAETDRAQTGAARGGRSLSARLAAAGRSTALPALLALASVTLVVPAASADTTVTMKNGNEEVRVRFTPESIRIDAEQTILFDAKAQVLRVLQSDEQKYMEITKEDLEKLGQTLADMQSQMAPAMKQAEAALAQLPAEQRAMAMEKMKAAMGQMESGTVENKVTEYVKADGSETIAGVKCQKYRVVKGDETTGEAWMAQPKALGMEKDDLAAFHGLAEFGRTLQSKVRWSNDAFANLDPEAERFAGFPMRIVGADGSQEMEVLSIDHGKLDGAIFRVPDGWERSSMLRP</sequence>
<gene>
    <name evidence="3" type="ORF">KC729_02880</name>
</gene>
<dbReference type="EMBL" id="JAGQHR010000047">
    <property type="protein sequence ID" value="MCA9726598.1"/>
    <property type="molecule type" value="Genomic_DNA"/>
</dbReference>
<evidence type="ECO:0000313" key="4">
    <source>
        <dbReference type="Proteomes" id="UP000697710"/>
    </source>
</evidence>
<proteinExistence type="predicted"/>
<evidence type="ECO:0000313" key="3">
    <source>
        <dbReference type="EMBL" id="MCA9726598.1"/>
    </source>
</evidence>
<comment type="caution">
    <text evidence="3">The sequence shown here is derived from an EMBL/GenBank/DDBJ whole genome shotgun (WGS) entry which is preliminary data.</text>
</comment>
<name>A0A956RN00_UNCEI</name>
<dbReference type="Proteomes" id="UP000697710">
    <property type="component" value="Unassembled WGS sequence"/>
</dbReference>
<feature type="region of interest" description="Disordered" evidence="1">
    <location>
        <begin position="1"/>
        <end position="28"/>
    </location>
</feature>
<dbReference type="AlphaFoldDB" id="A0A956RN00"/>
<reference evidence="3" key="2">
    <citation type="journal article" date="2021" name="Microbiome">
        <title>Successional dynamics and alternative stable states in a saline activated sludge microbial community over 9 years.</title>
        <authorList>
            <person name="Wang Y."/>
            <person name="Ye J."/>
            <person name="Ju F."/>
            <person name="Liu L."/>
            <person name="Boyd J.A."/>
            <person name="Deng Y."/>
            <person name="Parks D.H."/>
            <person name="Jiang X."/>
            <person name="Yin X."/>
            <person name="Woodcroft B.J."/>
            <person name="Tyson G.W."/>
            <person name="Hugenholtz P."/>
            <person name="Polz M.F."/>
            <person name="Zhang T."/>
        </authorList>
    </citation>
    <scope>NUCLEOTIDE SEQUENCE</scope>
    <source>
        <strain evidence="3">HKST-UBA01</strain>
    </source>
</reference>